<name>A0A8H9R0H0_CLOPF</name>
<reference evidence="2" key="1">
    <citation type="journal article" date="2018" name="Genome Biol.">
        <title>SKESA: strategic k-mer extension for scrupulous assemblies.</title>
        <authorList>
            <person name="Souvorov A."/>
            <person name="Agarwala R."/>
            <person name="Lipman D.J."/>
        </authorList>
    </citation>
    <scope>NUCLEOTIDE SEQUENCE</scope>
    <source>
        <strain evidence="2">C8</strain>
    </source>
</reference>
<dbReference type="RefSeq" id="WP_004456462.1">
    <property type="nucleotide sequence ID" value="NZ_CATNXJ010000017.1"/>
</dbReference>
<proteinExistence type="predicted"/>
<keyword evidence="1" id="KW-0812">Transmembrane</keyword>
<dbReference type="Proteomes" id="UP000859547">
    <property type="component" value="Unassembled WGS sequence"/>
</dbReference>
<keyword evidence="1" id="KW-1133">Transmembrane helix</keyword>
<comment type="caution">
    <text evidence="2">The sequence shown here is derived from an EMBL/GenBank/DDBJ whole genome shotgun (WGS) entry which is preliminary data.</text>
</comment>
<sequence length="70" mass="7522">MGENIVNTLNNSMHIASIIIVILIVLMNVILGIISAVTRSKSLFEGVMVVDFLIGIATIGTVLMYTFSPV</sequence>
<evidence type="ECO:0000313" key="2">
    <source>
        <dbReference type="EMBL" id="HAT4309356.1"/>
    </source>
</evidence>
<feature type="transmembrane region" description="Helical" evidence="1">
    <location>
        <begin position="46"/>
        <end position="67"/>
    </location>
</feature>
<feature type="transmembrane region" description="Helical" evidence="1">
    <location>
        <begin position="12"/>
        <end position="34"/>
    </location>
</feature>
<keyword evidence="1" id="KW-0472">Membrane</keyword>
<gene>
    <name evidence="2" type="ORF">I9080_003212</name>
</gene>
<accession>A0A8H9R0H0</accession>
<protein>
    <submittedName>
        <fullName evidence="2">Uncharacterized protein</fullName>
    </submittedName>
</protein>
<reference evidence="2" key="2">
    <citation type="submission" date="2020-07" db="EMBL/GenBank/DDBJ databases">
        <authorList>
            <consortium name="NCBI Pathogen Detection Project"/>
        </authorList>
    </citation>
    <scope>NUCLEOTIDE SEQUENCE</scope>
    <source>
        <strain evidence="2">C8</strain>
    </source>
</reference>
<evidence type="ECO:0000256" key="1">
    <source>
        <dbReference type="SAM" id="Phobius"/>
    </source>
</evidence>
<dbReference type="EMBL" id="DACTCB010000031">
    <property type="protein sequence ID" value="HAT4309356.1"/>
    <property type="molecule type" value="Genomic_DNA"/>
</dbReference>
<organism evidence="2">
    <name type="scientific">Clostridium perfringens</name>
    <dbReference type="NCBI Taxonomy" id="1502"/>
    <lineage>
        <taxon>Bacteria</taxon>
        <taxon>Bacillati</taxon>
        <taxon>Bacillota</taxon>
        <taxon>Clostridia</taxon>
        <taxon>Eubacteriales</taxon>
        <taxon>Clostridiaceae</taxon>
        <taxon>Clostridium</taxon>
    </lineage>
</organism>
<dbReference type="AlphaFoldDB" id="A0A8H9R0H0"/>